<evidence type="ECO:0000256" key="1">
    <source>
        <dbReference type="SAM" id="MobiDB-lite"/>
    </source>
</evidence>
<comment type="caution">
    <text evidence="2">The sequence shown here is derived from an EMBL/GenBank/DDBJ whole genome shotgun (WGS) entry which is preliminary data.</text>
</comment>
<proteinExistence type="predicted"/>
<dbReference type="EMBL" id="JADGJD010002748">
    <property type="protein sequence ID" value="KAJ3029006.1"/>
    <property type="molecule type" value="Genomic_DNA"/>
</dbReference>
<dbReference type="PROSITE" id="PS00092">
    <property type="entry name" value="N6_MTASE"/>
    <property type="match status" value="1"/>
</dbReference>
<dbReference type="AlphaFoldDB" id="A0AAD5S025"/>
<evidence type="ECO:0000313" key="2">
    <source>
        <dbReference type="EMBL" id="KAJ3029006.1"/>
    </source>
</evidence>
<dbReference type="Proteomes" id="UP001212841">
    <property type="component" value="Unassembled WGS sequence"/>
</dbReference>
<feature type="region of interest" description="Disordered" evidence="1">
    <location>
        <begin position="140"/>
        <end position="208"/>
    </location>
</feature>
<protein>
    <submittedName>
        <fullName evidence="2">Uncharacterized protein</fullName>
    </submittedName>
</protein>
<organism evidence="2 3">
    <name type="scientific">Rhizophlyctis rosea</name>
    <dbReference type="NCBI Taxonomy" id="64517"/>
    <lineage>
        <taxon>Eukaryota</taxon>
        <taxon>Fungi</taxon>
        <taxon>Fungi incertae sedis</taxon>
        <taxon>Chytridiomycota</taxon>
        <taxon>Chytridiomycota incertae sedis</taxon>
        <taxon>Chytridiomycetes</taxon>
        <taxon>Rhizophlyctidales</taxon>
        <taxon>Rhizophlyctidaceae</taxon>
        <taxon>Rhizophlyctis</taxon>
    </lineage>
</organism>
<gene>
    <name evidence="2" type="ORF">HK097_005858</name>
</gene>
<dbReference type="GO" id="GO:0003676">
    <property type="term" value="F:nucleic acid binding"/>
    <property type="evidence" value="ECO:0007669"/>
    <property type="project" value="InterPro"/>
</dbReference>
<reference evidence="2" key="1">
    <citation type="submission" date="2020-05" db="EMBL/GenBank/DDBJ databases">
        <title>Phylogenomic resolution of chytrid fungi.</title>
        <authorList>
            <person name="Stajich J.E."/>
            <person name="Amses K."/>
            <person name="Simmons R."/>
            <person name="Seto K."/>
            <person name="Myers J."/>
            <person name="Bonds A."/>
            <person name="Quandt C.A."/>
            <person name="Barry K."/>
            <person name="Liu P."/>
            <person name="Grigoriev I."/>
            <person name="Longcore J.E."/>
            <person name="James T.Y."/>
        </authorList>
    </citation>
    <scope>NUCLEOTIDE SEQUENCE</scope>
    <source>
        <strain evidence="2">JEL0318</strain>
    </source>
</reference>
<name>A0AAD5S025_9FUNG</name>
<evidence type="ECO:0000313" key="3">
    <source>
        <dbReference type="Proteomes" id="UP001212841"/>
    </source>
</evidence>
<feature type="compositionally biased region" description="Acidic residues" evidence="1">
    <location>
        <begin position="180"/>
        <end position="191"/>
    </location>
</feature>
<dbReference type="GO" id="GO:0008168">
    <property type="term" value="F:methyltransferase activity"/>
    <property type="evidence" value="ECO:0007669"/>
    <property type="project" value="InterPro"/>
</dbReference>
<sequence>METLEEAESHINPAYLSENQPPATDWFSTILAIDAILTHKLYKDKYKAVHRYVDAVWKKYCNRVTFHRLGKAGKVIRKLEEAGIARDELPGTIALCHEILHIKDRRKDMSLAEIWGVILKRFHHRDSVIANKVSELFPEAPPAPAAVTTRPEKRQMPAAAEPPPDRQLRSRQRVSYAGNDSDEETELEPEPEVQIRKQLSPFRSGDRRKQIEWNTPQELADFIHEFAEKAFGGLSLDPCGNPESCIKSDHRYGRLGNDNNEFIDALTLPRWGVPGPEDDPNDASTWSQTADLVYVNPPYKSVDLEDPNRQYGDLFMERVLSEMEKGHIRAALYLIPLHVLYRDSVYQMFTISLCCVLKARLQFELSDHDRALSGRVPKQMRSAGTYAMVYLEGPNRTKEDEFVTVFGKAGLIAGYNIPVYNGTLKPMEEVEEEDG</sequence>
<dbReference type="InterPro" id="IPR002052">
    <property type="entry name" value="DNA_methylase_N6_adenine_CS"/>
</dbReference>
<accession>A0AAD5S025</accession>
<keyword evidence="3" id="KW-1185">Reference proteome</keyword>
<dbReference type="GO" id="GO:0032259">
    <property type="term" value="P:methylation"/>
    <property type="evidence" value="ECO:0007669"/>
    <property type="project" value="InterPro"/>
</dbReference>